<dbReference type="PANTHER" id="PTHR37833">
    <property type="entry name" value="LIPOPROTEIN-RELATED"/>
    <property type="match status" value="1"/>
</dbReference>
<keyword evidence="3" id="KW-1185">Reference proteome</keyword>
<evidence type="ECO:0000313" key="3">
    <source>
        <dbReference type="Proteomes" id="UP000319908"/>
    </source>
</evidence>
<accession>A0A5C6C7D2</accession>
<evidence type="ECO:0008006" key="4">
    <source>
        <dbReference type="Google" id="ProtNLM"/>
    </source>
</evidence>
<evidence type="ECO:0000256" key="1">
    <source>
        <dbReference type="SAM" id="SignalP"/>
    </source>
</evidence>
<sequence>MSRISKSLFGAGPIASTAVATVFAFSSIPARADWTDKAFPVKTHDFGTVAVASKTEFSFPIVNTTGSEMHIREVRTSCGCTTPTLSSNYIPAGGQGSLLARFNTPTFRGKKGATLTVVIDKPVYTEVLLKVNGYIRSDMVFHPGSVEFGTVQQGEAESGSTKVFYAGRSDWQVVDVRANQPWLIPTFQQLERGAGKATYELTVQVREDAPEGFFQDEVIVQTNDRSMPRIPLQVSGNVVTALTVSPQSIALGSLRSGQEVSQRLVLKGREPFAIKSIECAGWDVQFENTSDEKKVHIVNLKLKPNTAQGPQRASLVITTNGDEAMTAKAILTADVQGEHVATAN</sequence>
<dbReference type="InterPro" id="IPR011467">
    <property type="entry name" value="DUF1573"/>
</dbReference>
<reference evidence="2 3" key="1">
    <citation type="journal article" date="2020" name="Antonie Van Leeuwenhoek">
        <title>Rhodopirellula heiligendammensis sp. nov., Rhodopirellula pilleata sp. nov., and Rhodopirellula solitaria sp. nov. isolated from natural or artificial marine surfaces in Northern Germany and California, USA, and emended description of the genus Rhodopirellula.</title>
        <authorList>
            <person name="Kallscheuer N."/>
            <person name="Wiegand S."/>
            <person name="Jogler M."/>
            <person name="Boedeker C."/>
            <person name="Peeters S.H."/>
            <person name="Rast P."/>
            <person name="Heuer A."/>
            <person name="Jetten M.S.M."/>
            <person name="Rohde M."/>
            <person name="Jogler C."/>
        </authorList>
    </citation>
    <scope>NUCLEOTIDE SEQUENCE [LARGE SCALE GENOMIC DNA]</scope>
    <source>
        <strain evidence="2 3">Poly21</strain>
    </source>
</reference>
<organism evidence="2 3">
    <name type="scientific">Allorhodopirellula heiligendammensis</name>
    <dbReference type="NCBI Taxonomy" id="2714739"/>
    <lineage>
        <taxon>Bacteria</taxon>
        <taxon>Pseudomonadati</taxon>
        <taxon>Planctomycetota</taxon>
        <taxon>Planctomycetia</taxon>
        <taxon>Pirellulales</taxon>
        <taxon>Pirellulaceae</taxon>
        <taxon>Allorhodopirellula</taxon>
    </lineage>
</organism>
<protein>
    <recommendedName>
        <fullName evidence="4">DUF1573 domain-containing protein</fullName>
    </recommendedName>
</protein>
<keyword evidence="1" id="KW-0732">Signal</keyword>
<comment type="caution">
    <text evidence="2">The sequence shown here is derived from an EMBL/GenBank/DDBJ whole genome shotgun (WGS) entry which is preliminary data.</text>
</comment>
<gene>
    <name evidence="2" type="ORF">Poly21_08130</name>
</gene>
<evidence type="ECO:0000313" key="2">
    <source>
        <dbReference type="EMBL" id="TWU18649.1"/>
    </source>
</evidence>
<dbReference type="InterPro" id="IPR013783">
    <property type="entry name" value="Ig-like_fold"/>
</dbReference>
<proteinExistence type="predicted"/>
<dbReference type="Proteomes" id="UP000319908">
    <property type="component" value="Unassembled WGS sequence"/>
</dbReference>
<dbReference type="RefSeq" id="WP_146405658.1">
    <property type="nucleotide sequence ID" value="NZ_SJPU01000001.1"/>
</dbReference>
<dbReference type="OrthoDB" id="273711at2"/>
<feature type="signal peptide" evidence="1">
    <location>
        <begin position="1"/>
        <end position="32"/>
    </location>
</feature>
<dbReference type="Pfam" id="PF07610">
    <property type="entry name" value="DUF1573"/>
    <property type="match status" value="1"/>
</dbReference>
<feature type="chain" id="PRO_5022880278" description="DUF1573 domain-containing protein" evidence="1">
    <location>
        <begin position="33"/>
        <end position="344"/>
    </location>
</feature>
<dbReference type="PANTHER" id="PTHR37833:SF1">
    <property type="entry name" value="SIGNAL PEPTIDE PROTEIN"/>
    <property type="match status" value="1"/>
</dbReference>
<dbReference type="EMBL" id="SJPU01000001">
    <property type="protein sequence ID" value="TWU18649.1"/>
    <property type="molecule type" value="Genomic_DNA"/>
</dbReference>
<dbReference type="Gene3D" id="2.60.40.10">
    <property type="entry name" value="Immunoglobulins"/>
    <property type="match status" value="2"/>
</dbReference>
<dbReference type="AlphaFoldDB" id="A0A5C6C7D2"/>
<name>A0A5C6C7D2_9BACT</name>